<dbReference type="Proteomes" id="UP000501367">
    <property type="component" value="Chromosome"/>
</dbReference>
<evidence type="ECO:0000313" key="2">
    <source>
        <dbReference type="Proteomes" id="UP000501367"/>
    </source>
</evidence>
<gene>
    <name evidence="1" type="ORF">HGP31_05250</name>
</gene>
<dbReference type="AlphaFoldDB" id="A0AAE7DCE5"/>
<dbReference type="GeneID" id="72192967"/>
<sequence length="159" mass="17828">MNFDSFFESVEDRGIVLSVSDSEYGGQQFLSNEALFQLPLICFIVLLMAKDKRKPKVSEVGRLVGESIEDGMPGFKGSAQHIGWSANLRVRTVKAITFLESTSLIDVNNRQGRLVITELGKKLIARAMERDDDLSYNLAQIARAYRNICVAKQLDLELE</sequence>
<name>A0AAE7DCE5_9PSED</name>
<accession>A0AAE7DCE5</accession>
<organism evidence="1 2">
    <name type="scientific">Pseudomonas umsongensis</name>
    <dbReference type="NCBI Taxonomy" id="198618"/>
    <lineage>
        <taxon>Bacteria</taxon>
        <taxon>Pseudomonadati</taxon>
        <taxon>Pseudomonadota</taxon>
        <taxon>Gammaproteobacteria</taxon>
        <taxon>Pseudomonadales</taxon>
        <taxon>Pseudomonadaceae</taxon>
        <taxon>Pseudomonas</taxon>
    </lineage>
</organism>
<reference evidence="1 2" key="1">
    <citation type="submission" date="2020-04" db="EMBL/GenBank/DDBJ databases">
        <authorList>
            <person name="Yao Y."/>
            <person name="He Z."/>
        </authorList>
    </citation>
    <scope>NUCLEOTIDE SEQUENCE [LARGE SCALE GENOMIC DNA]</scope>
    <source>
        <strain evidence="1 2">CY-1</strain>
    </source>
</reference>
<dbReference type="EMBL" id="CP051487">
    <property type="protein sequence ID" value="QJC77727.1"/>
    <property type="molecule type" value="Genomic_DNA"/>
</dbReference>
<evidence type="ECO:0000313" key="1">
    <source>
        <dbReference type="EMBL" id="QJC77727.1"/>
    </source>
</evidence>
<proteinExistence type="predicted"/>
<protein>
    <submittedName>
        <fullName evidence="1">Uncharacterized protein</fullName>
    </submittedName>
</protein>
<dbReference type="RefSeq" id="WP_168757279.1">
    <property type="nucleotide sequence ID" value="NZ_CP051487.1"/>
</dbReference>
<dbReference type="KEGG" id="pum:HGP31_05250"/>